<evidence type="ECO:0000313" key="1">
    <source>
        <dbReference type="EMBL" id="GDZ93407.1"/>
    </source>
</evidence>
<dbReference type="Proteomes" id="UP000299794">
    <property type="component" value="Unassembled WGS sequence"/>
</dbReference>
<accession>A0A4P5ZXN2</accession>
<dbReference type="AlphaFoldDB" id="A0A4P5ZXN2"/>
<gene>
    <name evidence="1" type="ORF">PA905_12430</name>
</gene>
<evidence type="ECO:0000313" key="2">
    <source>
        <dbReference type="Proteomes" id="UP000299794"/>
    </source>
</evidence>
<comment type="caution">
    <text evidence="1">The sequence shown here is derived from an EMBL/GenBank/DDBJ whole genome shotgun (WGS) entry which is preliminary data.</text>
</comment>
<organism evidence="1 2">
    <name type="scientific">Planktothrix agardhii CCAP 1459/11A</name>
    <dbReference type="NCBI Taxonomy" id="282420"/>
    <lineage>
        <taxon>Bacteria</taxon>
        <taxon>Bacillati</taxon>
        <taxon>Cyanobacteriota</taxon>
        <taxon>Cyanophyceae</taxon>
        <taxon>Oscillatoriophycideae</taxon>
        <taxon>Oscillatoriales</taxon>
        <taxon>Microcoleaceae</taxon>
        <taxon>Planktothrix</taxon>
    </lineage>
</organism>
<dbReference type="EMBL" id="BJCD01000034">
    <property type="protein sequence ID" value="GDZ93407.1"/>
    <property type="molecule type" value="Genomic_DNA"/>
</dbReference>
<sequence length="67" mass="7894">MAMNIEQIEKAILNLSEQDFSKLRNWLLDLDYQQWDKQLEQDIIKGKLDDIASEALAEFEAGDYQEM</sequence>
<name>A0A4P5ZXN2_PLAAG</name>
<reference evidence="2" key="1">
    <citation type="submission" date="2019-02" db="EMBL/GenBank/DDBJ databases">
        <title>Draft genome sequence of Planktothrix agardhii NIES-905.</title>
        <authorList>
            <person name="Yamaguchi H."/>
            <person name="Suzuki S."/>
            <person name="Kawachi M."/>
        </authorList>
    </citation>
    <scope>NUCLEOTIDE SEQUENCE [LARGE SCALE GENOMIC DNA]</scope>
    <source>
        <strain evidence="2">CCAP 1459/11A</strain>
    </source>
</reference>
<proteinExistence type="predicted"/>
<dbReference type="RefSeq" id="WP_237157182.1">
    <property type="nucleotide sequence ID" value="NZ_BJCD01000034.1"/>
</dbReference>
<protein>
    <submittedName>
        <fullName evidence="1">Uncharacterized protein</fullName>
    </submittedName>
</protein>